<dbReference type="GO" id="GO:0005524">
    <property type="term" value="F:ATP binding"/>
    <property type="evidence" value="ECO:0007669"/>
    <property type="project" value="UniProtKB-KW"/>
</dbReference>
<dbReference type="InterPro" id="IPR053931">
    <property type="entry name" value="RapZ_C"/>
</dbReference>
<dbReference type="InterPro" id="IPR027417">
    <property type="entry name" value="P-loop_NTPase"/>
</dbReference>
<feature type="domain" description="RapZ C-terminal" evidence="5">
    <location>
        <begin position="160"/>
        <end position="278"/>
    </location>
</feature>
<evidence type="ECO:0000256" key="2">
    <source>
        <dbReference type="ARBA" id="ARBA00022840"/>
    </source>
</evidence>
<accession>A0A6J6G8Z8</accession>
<evidence type="ECO:0000313" key="7">
    <source>
        <dbReference type="EMBL" id="CAB4679929.1"/>
    </source>
</evidence>
<protein>
    <submittedName>
        <fullName evidence="6">Unannotated protein</fullName>
    </submittedName>
</protein>
<dbReference type="EMBL" id="CAEZUJ010000011">
    <property type="protein sequence ID" value="CAB4595555.1"/>
    <property type="molecule type" value="Genomic_DNA"/>
</dbReference>
<organism evidence="6">
    <name type="scientific">freshwater metagenome</name>
    <dbReference type="NCBI Taxonomy" id="449393"/>
    <lineage>
        <taxon>unclassified sequences</taxon>
        <taxon>metagenomes</taxon>
        <taxon>ecological metagenomes</taxon>
    </lineage>
</organism>
<dbReference type="GO" id="GO:0005525">
    <property type="term" value="F:GTP binding"/>
    <property type="evidence" value="ECO:0007669"/>
    <property type="project" value="UniProtKB-KW"/>
</dbReference>
<dbReference type="NCBIfam" id="NF003828">
    <property type="entry name" value="PRK05416.1"/>
    <property type="match status" value="1"/>
</dbReference>
<evidence type="ECO:0000256" key="1">
    <source>
        <dbReference type="ARBA" id="ARBA00022741"/>
    </source>
</evidence>
<dbReference type="PANTHER" id="PTHR30448:SF0">
    <property type="entry name" value="RNASE ADAPTER PROTEIN RAPZ"/>
    <property type="match status" value="1"/>
</dbReference>
<keyword evidence="3" id="KW-0342">GTP-binding</keyword>
<dbReference type="EMBL" id="CAEZXH010000018">
    <property type="protein sequence ID" value="CAB4679929.1"/>
    <property type="molecule type" value="Genomic_DNA"/>
</dbReference>
<feature type="domain" description="RapZ-like N-terminal" evidence="4">
    <location>
        <begin position="1"/>
        <end position="152"/>
    </location>
</feature>
<dbReference type="PANTHER" id="PTHR30448">
    <property type="entry name" value="RNASE ADAPTER PROTEIN RAPZ"/>
    <property type="match status" value="1"/>
</dbReference>
<sequence length="280" mass="31449">MEVVVITGMSGAGRSTAAHVLEDSNWYVVDNLPPAMLLPLIKEVEGEHQKVAVVIDVRSRAFFEEFAQSLSALRQMEVNVRILFLDSADEILVRRYEATRRPHPLQSGDRIFDGVTRERKLLGDLRATAEIVLDSSALNVHQLGNKIIEVFSQISDRGIHLSLLSFGYKYGIPYDADFILDCRFIPNPHWVPELQPLSGKDGAVAKMVLDNPATKEFINNFLQLFKGTQDGFLQEGKRYLTIAIGCTGGRHRSVAVGEFLANEFKNQKIDTTLNHRDLDR</sequence>
<dbReference type="Pfam" id="PF22740">
    <property type="entry name" value="PapZ_C"/>
    <property type="match status" value="1"/>
</dbReference>
<gene>
    <name evidence="6" type="ORF">UFOPK1811_00443</name>
    <name evidence="7" type="ORF">UFOPK2360_00466</name>
    <name evidence="8" type="ORF">UFOPK2922_00993</name>
</gene>
<evidence type="ECO:0000256" key="3">
    <source>
        <dbReference type="ARBA" id="ARBA00023134"/>
    </source>
</evidence>
<dbReference type="SUPFAM" id="SSF52540">
    <property type="entry name" value="P-loop containing nucleoside triphosphate hydrolases"/>
    <property type="match status" value="1"/>
</dbReference>
<keyword evidence="1" id="KW-0547">Nucleotide-binding</keyword>
<dbReference type="Pfam" id="PF03668">
    <property type="entry name" value="RapZ-like_N"/>
    <property type="match status" value="1"/>
</dbReference>
<dbReference type="InterPro" id="IPR005337">
    <property type="entry name" value="RapZ-like"/>
</dbReference>
<proteinExistence type="inferred from homology"/>
<evidence type="ECO:0000313" key="6">
    <source>
        <dbReference type="EMBL" id="CAB4595555.1"/>
    </source>
</evidence>
<name>A0A6J6G8Z8_9ZZZZ</name>
<dbReference type="PIRSF" id="PIRSF005052">
    <property type="entry name" value="P-loopkin"/>
    <property type="match status" value="1"/>
</dbReference>
<evidence type="ECO:0000259" key="4">
    <source>
        <dbReference type="Pfam" id="PF03668"/>
    </source>
</evidence>
<dbReference type="InterPro" id="IPR053930">
    <property type="entry name" value="RapZ-like_N"/>
</dbReference>
<evidence type="ECO:0000313" key="8">
    <source>
        <dbReference type="EMBL" id="CAB4780384.1"/>
    </source>
</evidence>
<dbReference type="HAMAP" id="MF_00636">
    <property type="entry name" value="RapZ_like"/>
    <property type="match status" value="1"/>
</dbReference>
<dbReference type="Gene3D" id="3.40.50.300">
    <property type="entry name" value="P-loop containing nucleotide triphosphate hydrolases"/>
    <property type="match status" value="1"/>
</dbReference>
<dbReference type="EMBL" id="CAEZZS010000046">
    <property type="protein sequence ID" value="CAB4780384.1"/>
    <property type="molecule type" value="Genomic_DNA"/>
</dbReference>
<dbReference type="AlphaFoldDB" id="A0A6J6G8Z8"/>
<keyword evidence="2" id="KW-0067">ATP-binding</keyword>
<reference evidence="6" key="1">
    <citation type="submission" date="2020-05" db="EMBL/GenBank/DDBJ databases">
        <authorList>
            <person name="Chiriac C."/>
            <person name="Salcher M."/>
            <person name="Ghai R."/>
            <person name="Kavagutti S V."/>
        </authorList>
    </citation>
    <scope>NUCLEOTIDE SEQUENCE</scope>
</reference>
<evidence type="ECO:0000259" key="5">
    <source>
        <dbReference type="Pfam" id="PF22740"/>
    </source>
</evidence>